<dbReference type="InterPro" id="IPR000847">
    <property type="entry name" value="LysR_HTH_N"/>
</dbReference>
<evidence type="ECO:0000256" key="4">
    <source>
        <dbReference type="ARBA" id="ARBA00023163"/>
    </source>
</evidence>
<gene>
    <name evidence="6" type="ORF">F0245_14425</name>
</gene>
<evidence type="ECO:0000313" key="6">
    <source>
        <dbReference type="EMBL" id="NOH34543.1"/>
    </source>
</evidence>
<dbReference type="PROSITE" id="PS50931">
    <property type="entry name" value="HTH_LYSR"/>
    <property type="match status" value="1"/>
</dbReference>
<organism evidence="6 7">
    <name type="scientific">Vibrio chagasii</name>
    <dbReference type="NCBI Taxonomy" id="170679"/>
    <lineage>
        <taxon>Bacteria</taxon>
        <taxon>Pseudomonadati</taxon>
        <taxon>Pseudomonadota</taxon>
        <taxon>Gammaproteobacteria</taxon>
        <taxon>Vibrionales</taxon>
        <taxon>Vibrionaceae</taxon>
        <taxon>Vibrio</taxon>
    </lineage>
</organism>
<evidence type="ECO:0000256" key="1">
    <source>
        <dbReference type="ARBA" id="ARBA00009437"/>
    </source>
</evidence>
<sequence length="296" mass="33872">MHTLEQLRAFVAVYDKHSFSAAGRYLSKDRTTIRELVKSYEDSLGYELFSITGRKAIATPCAEKLYPHAVLVMRQNSKLDEISQFLFSTPKTHFDVGYDVDFPVEFLEKIELWVTRSFPLVTINWLARNREGGLEELKNTELDFAFFPAKGNISLDFPAHFQHLGYVNYGLYVGANSKLASKPDFELEDAQLEIQYLTENSLRAEGVIKAFSYSTRVVSSNDLIIRLLQKQGWALLSNRSAESGVKLGMIKKKETSLLCNDLKVPFSLFYTIELQCDPFIQALRNECDVLAKRYFQ</sequence>
<dbReference type="EMBL" id="VTXW01000013">
    <property type="protein sequence ID" value="NOH34543.1"/>
    <property type="molecule type" value="Genomic_DNA"/>
</dbReference>
<evidence type="ECO:0000259" key="5">
    <source>
        <dbReference type="PROSITE" id="PS50931"/>
    </source>
</evidence>
<keyword evidence="3" id="KW-0238">DNA-binding</keyword>
<comment type="similarity">
    <text evidence="1">Belongs to the LysR transcriptional regulatory family.</text>
</comment>
<dbReference type="InterPro" id="IPR036388">
    <property type="entry name" value="WH-like_DNA-bd_sf"/>
</dbReference>
<dbReference type="SUPFAM" id="SSF46785">
    <property type="entry name" value="Winged helix' DNA-binding domain"/>
    <property type="match status" value="1"/>
</dbReference>
<proteinExistence type="inferred from homology"/>
<dbReference type="GO" id="GO:0003700">
    <property type="term" value="F:DNA-binding transcription factor activity"/>
    <property type="evidence" value="ECO:0007669"/>
    <property type="project" value="InterPro"/>
</dbReference>
<dbReference type="Gene3D" id="1.10.10.10">
    <property type="entry name" value="Winged helix-like DNA-binding domain superfamily/Winged helix DNA-binding domain"/>
    <property type="match status" value="1"/>
</dbReference>
<dbReference type="InterPro" id="IPR036390">
    <property type="entry name" value="WH_DNA-bd_sf"/>
</dbReference>
<dbReference type="Proteomes" id="UP000525336">
    <property type="component" value="Unassembled WGS sequence"/>
</dbReference>
<keyword evidence="2" id="KW-0805">Transcription regulation</keyword>
<evidence type="ECO:0000313" key="7">
    <source>
        <dbReference type="Proteomes" id="UP000525336"/>
    </source>
</evidence>
<evidence type="ECO:0000256" key="3">
    <source>
        <dbReference type="ARBA" id="ARBA00023125"/>
    </source>
</evidence>
<reference evidence="6 7" key="1">
    <citation type="submission" date="2019-09" db="EMBL/GenBank/DDBJ databases">
        <title>Draft genome sequencing and comparative genomics of hatchery-associated Vibrios.</title>
        <authorList>
            <person name="Kehlet-Delgado H."/>
            <person name="Mueller R.S."/>
        </authorList>
    </citation>
    <scope>NUCLEOTIDE SEQUENCE [LARGE SCALE GENOMIC DNA]</scope>
    <source>
        <strain evidence="6 7">00-90-10</strain>
    </source>
</reference>
<dbReference type="Pfam" id="PF00126">
    <property type="entry name" value="HTH_1"/>
    <property type="match status" value="1"/>
</dbReference>
<dbReference type="Gene3D" id="3.40.190.290">
    <property type="match status" value="1"/>
</dbReference>
<dbReference type="GO" id="GO:0003677">
    <property type="term" value="F:DNA binding"/>
    <property type="evidence" value="ECO:0007669"/>
    <property type="project" value="UniProtKB-KW"/>
</dbReference>
<dbReference type="PANTHER" id="PTHR30579">
    <property type="entry name" value="TRANSCRIPTIONAL REGULATOR"/>
    <property type="match status" value="1"/>
</dbReference>
<keyword evidence="4" id="KW-0804">Transcription</keyword>
<dbReference type="AlphaFoldDB" id="A0A7Y3YQN4"/>
<dbReference type="InterPro" id="IPR050176">
    <property type="entry name" value="LTTR"/>
</dbReference>
<dbReference type="RefSeq" id="WP_171368231.1">
    <property type="nucleotide sequence ID" value="NZ_VTXW01000013.1"/>
</dbReference>
<feature type="domain" description="HTH lysR-type" evidence="5">
    <location>
        <begin position="1"/>
        <end position="59"/>
    </location>
</feature>
<name>A0A7Y3YQN4_9VIBR</name>
<accession>A0A7Y3YQN4</accession>
<dbReference type="SUPFAM" id="SSF53850">
    <property type="entry name" value="Periplasmic binding protein-like II"/>
    <property type="match status" value="1"/>
</dbReference>
<protein>
    <submittedName>
        <fullName evidence="6">LysR family transcriptional regulator</fullName>
    </submittedName>
</protein>
<comment type="caution">
    <text evidence="6">The sequence shown here is derived from an EMBL/GenBank/DDBJ whole genome shotgun (WGS) entry which is preliminary data.</text>
</comment>
<evidence type="ECO:0000256" key="2">
    <source>
        <dbReference type="ARBA" id="ARBA00023015"/>
    </source>
</evidence>
<dbReference type="PANTHER" id="PTHR30579:SF7">
    <property type="entry name" value="HTH-TYPE TRANSCRIPTIONAL REGULATOR LRHA-RELATED"/>
    <property type="match status" value="1"/>
</dbReference>